<evidence type="ECO:0000256" key="1">
    <source>
        <dbReference type="ARBA" id="ARBA00004123"/>
    </source>
</evidence>
<dbReference type="FunFam" id="1.10.10.440:FF:000013">
    <property type="entry name" value="pre-mRNA-processing protein 40A isoform X1"/>
    <property type="match status" value="1"/>
</dbReference>
<feature type="region of interest" description="Disordered" evidence="7">
    <location>
        <begin position="579"/>
        <end position="693"/>
    </location>
</feature>
<dbReference type="Gene3D" id="2.20.70.10">
    <property type="match status" value="2"/>
</dbReference>
<dbReference type="SMART" id="SM00456">
    <property type="entry name" value="WW"/>
    <property type="match status" value="2"/>
</dbReference>
<evidence type="ECO:0000313" key="10">
    <source>
        <dbReference type="EMBL" id="RKO89879.1"/>
    </source>
</evidence>
<dbReference type="PROSITE" id="PS51676">
    <property type="entry name" value="FF"/>
    <property type="match status" value="1"/>
</dbReference>
<gene>
    <name evidence="10" type="ORF">BDK51DRAFT_26318</name>
</gene>
<protein>
    <recommendedName>
        <fullName evidence="12">FF domain-containing protein</fullName>
    </recommendedName>
</protein>
<organism evidence="10 11">
    <name type="scientific">Blyttiomyces helicus</name>
    <dbReference type="NCBI Taxonomy" id="388810"/>
    <lineage>
        <taxon>Eukaryota</taxon>
        <taxon>Fungi</taxon>
        <taxon>Fungi incertae sedis</taxon>
        <taxon>Chytridiomycota</taxon>
        <taxon>Chytridiomycota incertae sedis</taxon>
        <taxon>Chytridiomycetes</taxon>
        <taxon>Chytridiomycetes incertae sedis</taxon>
        <taxon>Blyttiomyces</taxon>
    </lineage>
</organism>
<dbReference type="GO" id="GO:0071004">
    <property type="term" value="C:U2-type prespliceosome"/>
    <property type="evidence" value="ECO:0007669"/>
    <property type="project" value="TreeGrafter"/>
</dbReference>
<feature type="compositionally biased region" description="Basic and acidic residues" evidence="7">
    <location>
        <begin position="579"/>
        <end position="589"/>
    </location>
</feature>
<dbReference type="Proteomes" id="UP000269721">
    <property type="component" value="Unassembled WGS sequence"/>
</dbReference>
<dbReference type="Pfam" id="PF01846">
    <property type="entry name" value="FF"/>
    <property type="match status" value="2"/>
</dbReference>
<feature type="domain" description="FF" evidence="9">
    <location>
        <begin position="149"/>
        <end position="203"/>
    </location>
</feature>
<evidence type="ECO:0000256" key="5">
    <source>
        <dbReference type="ARBA" id="ARBA00023242"/>
    </source>
</evidence>
<evidence type="ECO:0000256" key="4">
    <source>
        <dbReference type="ARBA" id="ARBA00023187"/>
    </source>
</evidence>
<feature type="compositionally biased region" description="Basic and acidic residues" evidence="7">
    <location>
        <begin position="612"/>
        <end position="623"/>
    </location>
</feature>
<dbReference type="InterPro" id="IPR001202">
    <property type="entry name" value="WW_dom"/>
</dbReference>
<keyword evidence="3" id="KW-0677">Repeat</keyword>
<accession>A0A4P9WB88</accession>
<sequence>MSFPFRGGPPPQRGGPGPFRPPPFGGPLQRPLQPPSPWMTHTTAEGKTYYYNSSTKKTSWEKPEELKTPLERALAATPWKEYVSTDQAQKGKKYYYNTETKKTTWEMPPEYKAILDSVSQGFFPAPGPPMGGGGRDDAPRAGEIHFETKEEAVEAFWKLLEQTGVLPTWTWSETMRLIISHPSYGALKTLSERRDAFQRFVDTKAKKEMEEREAKLVIQREAFRNLLAAREDITADTRFRIRQFSVDPHDCEASFVLTPTLNRACADLLGEEPAFVELAEPEREKVFAEHMQKLRAKQLEEVRETRKANISAFETILKSLTESGAITVKTRWKEAPAIYTSHPSYTSHPTLSSMEMTDHLLCWERHIRRLFEAAIRDHEAELTARRRREMNAQAAFRQLLEELHLTRASTWKSIYPGIKDDPRYRAALRFFGSSPLTMFWDALMLAEDRFQNERRGVLDAVKASGVTIEPDTVFENFLTLLDDEMKATVDPNSLRIVFEELIEKANQKAADDKRRAERRLRRKMDAFKSLLKRVDPKIVVDTEWETVRLKIENKTDFMALEEAQRVEVFEKFIARLKEKDQEKDVPSDKSDEDEDGSIAGEGDSRKRKSSKRDRGDRYRDRRDRDRKRHRRHRSRSGSEDEDERERRRQKRKRSNRSDDERSSEGEEGGRVYAKKGRENKGPGTASEGEEGEV</sequence>
<dbReference type="Pfam" id="PF00397">
    <property type="entry name" value="WW"/>
    <property type="match status" value="2"/>
</dbReference>
<feature type="compositionally biased region" description="Basic residues" evidence="7">
    <location>
        <begin position="624"/>
        <end position="635"/>
    </location>
</feature>
<evidence type="ECO:0000313" key="11">
    <source>
        <dbReference type="Proteomes" id="UP000269721"/>
    </source>
</evidence>
<evidence type="ECO:0000256" key="3">
    <source>
        <dbReference type="ARBA" id="ARBA00022737"/>
    </source>
</evidence>
<feature type="region of interest" description="Disordered" evidence="7">
    <location>
        <begin position="1"/>
        <end position="41"/>
    </location>
</feature>
<evidence type="ECO:0000256" key="2">
    <source>
        <dbReference type="ARBA" id="ARBA00022664"/>
    </source>
</evidence>
<evidence type="ECO:0000259" key="8">
    <source>
        <dbReference type="PROSITE" id="PS50020"/>
    </source>
</evidence>
<feature type="compositionally biased region" description="Basic and acidic residues" evidence="7">
    <location>
        <begin position="655"/>
        <end position="680"/>
    </location>
</feature>
<dbReference type="EMBL" id="KZ995838">
    <property type="protein sequence ID" value="RKO89879.1"/>
    <property type="molecule type" value="Genomic_DNA"/>
</dbReference>
<comment type="subcellular location">
    <subcellularLocation>
        <location evidence="1">Nucleus</location>
    </subcellularLocation>
</comment>
<feature type="coiled-coil region" evidence="6">
    <location>
        <begin position="499"/>
        <end position="533"/>
    </location>
</feature>
<keyword evidence="5" id="KW-0539">Nucleus</keyword>
<dbReference type="InterPro" id="IPR039726">
    <property type="entry name" value="Prp40-like"/>
</dbReference>
<evidence type="ECO:0008006" key="12">
    <source>
        <dbReference type="Google" id="ProtNLM"/>
    </source>
</evidence>
<feature type="domain" description="WW" evidence="8">
    <location>
        <begin position="32"/>
        <end position="65"/>
    </location>
</feature>
<dbReference type="PROSITE" id="PS01159">
    <property type="entry name" value="WW_DOMAIN_1"/>
    <property type="match status" value="1"/>
</dbReference>
<keyword evidence="2" id="KW-0507">mRNA processing</keyword>
<dbReference type="InterPro" id="IPR036517">
    <property type="entry name" value="FF_domain_sf"/>
</dbReference>
<dbReference type="PANTHER" id="PTHR11864">
    <property type="entry name" value="PRE-MRNA-PROCESSING PROTEIN PRP40"/>
    <property type="match status" value="1"/>
</dbReference>
<name>A0A4P9WB88_9FUNG</name>
<keyword evidence="6" id="KW-0175">Coiled coil</keyword>
<evidence type="ECO:0000256" key="6">
    <source>
        <dbReference type="SAM" id="Coils"/>
    </source>
</evidence>
<dbReference type="InterPro" id="IPR002713">
    <property type="entry name" value="FF_domain"/>
</dbReference>
<dbReference type="GO" id="GO:0045292">
    <property type="term" value="P:mRNA cis splicing, via spliceosome"/>
    <property type="evidence" value="ECO:0007669"/>
    <property type="project" value="InterPro"/>
</dbReference>
<dbReference type="SMART" id="SM00441">
    <property type="entry name" value="FF"/>
    <property type="match status" value="4"/>
</dbReference>
<dbReference type="Gene3D" id="1.10.10.440">
    <property type="entry name" value="FF domain"/>
    <property type="match status" value="4"/>
</dbReference>
<evidence type="ECO:0000259" key="9">
    <source>
        <dbReference type="PROSITE" id="PS51676"/>
    </source>
</evidence>
<evidence type="ECO:0000256" key="7">
    <source>
        <dbReference type="SAM" id="MobiDB-lite"/>
    </source>
</evidence>
<dbReference type="PROSITE" id="PS50020">
    <property type="entry name" value="WW_DOMAIN_2"/>
    <property type="match status" value="2"/>
</dbReference>
<dbReference type="GO" id="GO:0003723">
    <property type="term" value="F:RNA binding"/>
    <property type="evidence" value="ECO:0007669"/>
    <property type="project" value="TreeGrafter"/>
</dbReference>
<dbReference type="CDD" id="cd00201">
    <property type="entry name" value="WW"/>
    <property type="match status" value="2"/>
</dbReference>
<dbReference type="SUPFAM" id="SSF51045">
    <property type="entry name" value="WW domain"/>
    <property type="match status" value="2"/>
</dbReference>
<feature type="domain" description="WW" evidence="8">
    <location>
        <begin position="73"/>
        <end position="110"/>
    </location>
</feature>
<dbReference type="Pfam" id="PF25432">
    <property type="entry name" value="FF_PRPF40A"/>
    <property type="match status" value="1"/>
</dbReference>
<dbReference type="SUPFAM" id="SSF81698">
    <property type="entry name" value="FF domain"/>
    <property type="match status" value="4"/>
</dbReference>
<dbReference type="AlphaFoldDB" id="A0A4P9WB88"/>
<feature type="compositionally biased region" description="Pro residues" evidence="7">
    <location>
        <begin position="7"/>
        <end position="25"/>
    </location>
</feature>
<dbReference type="PANTHER" id="PTHR11864:SF0">
    <property type="entry name" value="PRP40 PRE-MRNA PROCESSING FACTOR 40 HOMOLOG A (YEAST)"/>
    <property type="match status" value="1"/>
</dbReference>
<dbReference type="OrthoDB" id="187617at2759"/>
<dbReference type="InterPro" id="IPR036020">
    <property type="entry name" value="WW_dom_sf"/>
</dbReference>
<proteinExistence type="predicted"/>
<dbReference type="GO" id="GO:0005685">
    <property type="term" value="C:U1 snRNP"/>
    <property type="evidence" value="ECO:0007669"/>
    <property type="project" value="TreeGrafter"/>
</dbReference>
<reference evidence="11" key="1">
    <citation type="journal article" date="2018" name="Nat. Microbiol.">
        <title>Leveraging single-cell genomics to expand the fungal tree of life.</title>
        <authorList>
            <person name="Ahrendt S.R."/>
            <person name="Quandt C.A."/>
            <person name="Ciobanu D."/>
            <person name="Clum A."/>
            <person name="Salamov A."/>
            <person name="Andreopoulos B."/>
            <person name="Cheng J.F."/>
            <person name="Woyke T."/>
            <person name="Pelin A."/>
            <person name="Henrissat B."/>
            <person name="Reynolds N.K."/>
            <person name="Benny G.L."/>
            <person name="Smith M.E."/>
            <person name="James T.Y."/>
            <person name="Grigoriev I.V."/>
        </authorList>
    </citation>
    <scope>NUCLEOTIDE SEQUENCE [LARGE SCALE GENOMIC DNA]</scope>
</reference>
<keyword evidence="4" id="KW-0508">mRNA splicing</keyword>
<keyword evidence="11" id="KW-1185">Reference proteome</keyword>